<feature type="transmembrane region" description="Helical" evidence="1">
    <location>
        <begin position="88"/>
        <end position="105"/>
    </location>
</feature>
<evidence type="ECO:0008006" key="4">
    <source>
        <dbReference type="Google" id="ProtNLM"/>
    </source>
</evidence>
<gene>
    <name evidence="2" type="ORF">ACFQ2X_01050</name>
</gene>
<sequence>MNKFKVFFTFFAFLWLWLCGIGAIAQCFHARELAWLGVLMNAWALPIWMLMRFLSPQKYAGDLRESPAFFAVLAGLAIALLADAERGWPVYLSIYNLFIALLYLHHFSAVAHPQMPQIDEQFPDLMLLEQDAPDKSALWSAAEHCEGENSPGLLVIFLRGPFCADSRRCLAQIESQRAAFHHRGVDISVFSVSGSRWPLSCRQQGGLPPVSTLDTGATENHLFIAPGAAPLWAWGWQCDAVRPSYWLVDKEGYIVWRALPGNYRALPSLSSIRDQLYRLEE</sequence>
<evidence type="ECO:0000313" key="2">
    <source>
        <dbReference type="EMBL" id="MFD1215173.1"/>
    </source>
</evidence>
<protein>
    <recommendedName>
        <fullName evidence="4">Alkyl hydroperoxide reductase subunit C/ Thiol specific antioxidant domain-containing protein</fullName>
    </recommendedName>
</protein>
<dbReference type="RefSeq" id="WP_230435530.1">
    <property type="nucleotide sequence ID" value="NZ_CP087715.1"/>
</dbReference>
<comment type="caution">
    <text evidence="2">The sequence shown here is derived from an EMBL/GenBank/DDBJ whole genome shotgun (WGS) entry which is preliminary data.</text>
</comment>
<feature type="transmembrane region" description="Helical" evidence="1">
    <location>
        <begin position="33"/>
        <end position="54"/>
    </location>
</feature>
<accession>A0ABW3U2X2</accession>
<evidence type="ECO:0000256" key="1">
    <source>
        <dbReference type="SAM" id="Phobius"/>
    </source>
</evidence>
<keyword evidence="1" id="KW-0472">Membrane</keyword>
<keyword evidence="3" id="KW-1185">Reference proteome</keyword>
<name>A0ABW3U2X2_9GAMM</name>
<feature type="transmembrane region" description="Helical" evidence="1">
    <location>
        <begin position="66"/>
        <end position="82"/>
    </location>
</feature>
<keyword evidence="1" id="KW-1133">Transmembrane helix</keyword>
<keyword evidence="1" id="KW-0812">Transmembrane</keyword>
<reference evidence="3" key="1">
    <citation type="journal article" date="2019" name="Int. J. Syst. Evol. Microbiol.">
        <title>The Global Catalogue of Microorganisms (GCM) 10K type strain sequencing project: providing services to taxonomists for standard genome sequencing and annotation.</title>
        <authorList>
            <consortium name="The Broad Institute Genomics Platform"/>
            <consortium name="The Broad Institute Genome Sequencing Center for Infectious Disease"/>
            <person name="Wu L."/>
            <person name="Ma J."/>
        </authorList>
    </citation>
    <scope>NUCLEOTIDE SEQUENCE [LARGE SCALE GENOMIC DNA]</scope>
    <source>
        <strain evidence="3">CCUG 54356</strain>
    </source>
</reference>
<proteinExistence type="predicted"/>
<evidence type="ECO:0000313" key="3">
    <source>
        <dbReference type="Proteomes" id="UP001597264"/>
    </source>
</evidence>
<organism evidence="2 3">
    <name type="scientific">Microbulbifer celer</name>
    <dbReference type="NCBI Taxonomy" id="435905"/>
    <lineage>
        <taxon>Bacteria</taxon>
        <taxon>Pseudomonadati</taxon>
        <taxon>Pseudomonadota</taxon>
        <taxon>Gammaproteobacteria</taxon>
        <taxon>Cellvibrionales</taxon>
        <taxon>Microbulbiferaceae</taxon>
        <taxon>Microbulbifer</taxon>
    </lineage>
</organism>
<dbReference type="Proteomes" id="UP001597264">
    <property type="component" value="Unassembled WGS sequence"/>
</dbReference>
<dbReference type="EMBL" id="JBHTLR010000003">
    <property type="protein sequence ID" value="MFD1215173.1"/>
    <property type="molecule type" value="Genomic_DNA"/>
</dbReference>